<dbReference type="Pfam" id="PF25789">
    <property type="entry name" value="TPR_NAA35"/>
    <property type="match status" value="1"/>
</dbReference>
<dbReference type="InterPro" id="IPR057982">
    <property type="entry name" value="TPR_NAA35"/>
</dbReference>
<evidence type="ECO:0000256" key="3">
    <source>
        <dbReference type="ARBA" id="ARBA00022490"/>
    </source>
</evidence>
<reference evidence="8 9" key="2">
    <citation type="submission" date="2018-11" db="EMBL/GenBank/DDBJ databases">
        <authorList>
            <consortium name="Pathogen Informatics"/>
        </authorList>
    </citation>
    <scope>NUCLEOTIDE SEQUENCE [LARGE SCALE GENOMIC DNA]</scope>
</reference>
<dbReference type="WBParaSite" id="HDID_0000248901-mRNA-1">
    <property type="protein sequence ID" value="HDID_0000248901-mRNA-1"/>
    <property type="gene ID" value="HDID_0000248901"/>
</dbReference>
<gene>
    <name evidence="8" type="ORF">HDID_LOCUS2490</name>
</gene>
<evidence type="ECO:0000259" key="6">
    <source>
        <dbReference type="Pfam" id="PF04112"/>
    </source>
</evidence>
<evidence type="ECO:0000256" key="5">
    <source>
        <dbReference type="SAM" id="MobiDB-lite"/>
    </source>
</evidence>
<evidence type="ECO:0000313" key="9">
    <source>
        <dbReference type="Proteomes" id="UP000274504"/>
    </source>
</evidence>
<dbReference type="InterPro" id="IPR007244">
    <property type="entry name" value="Naa35_N"/>
</dbReference>
<dbReference type="AlphaFoldDB" id="A0A0R3SCY4"/>
<reference evidence="10" key="1">
    <citation type="submission" date="2017-02" db="UniProtKB">
        <authorList>
            <consortium name="WormBaseParasite"/>
        </authorList>
    </citation>
    <scope>IDENTIFICATION</scope>
</reference>
<dbReference type="PANTHER" id="PTHR21373:SF0">
    <property type="entry name" value="N-ALPHA-ACETYLTRANSFERASE 35, NATC AUXILIARY SUBUNIT"/>
    <property type="match status" value="1"/>
</dbReference>
<evidence type="ECO:0000259" key="7">
    <source>
        <dbReference type="Pfam" id="PF25789"/>
    </source>
</evidence>
<evidence type="ECO:0000256" key="1">
    <source>
        <dbReference type="ARBA" id="ARBA00004496"/>
    </source>
</evidence>
<feature type="compositionally biased region" description="Low complexity" evidence="5">
    <location>
        <begin position="613"/>
        <end position="623"/>
    </location>
</feature>
<dbReference type="EMBL" id="UYSG01000618">
    <property type="protein sequence ID" value="VDL19951.1"/>
    <property type="molecule type" value="Genomic_DNA"/>
</dbReference>
<name>A0A0R3SCY4_HYMDI</name>
<keyword evidence="3" id="KW-0963">Cytoplasm</keyword>
<accession>A0A0R3SCY4</accession>
<proteinExistence type="inferred from homology"/>
<evidence type="ECO:0000256" key="4">
    <source>
        <dbReference type="ARBA" id="ARBA00030494"/>
    </source>
</evidence>
<evidence type="ECO:0000313" key="10">
    <source>
        <dbReference type="WBParaSite" id="HDID_0000248901-mRNA-1"/>
    </source>
</evidence>
<dbReference type="OrthoDB" id="269405at2759"/>
<dbReference type="STRING" id="6216.A0A0R3SCY4"/>
<comment type="subcellular location">
    <subcellularLocation>
        <location evidence="1">Cytoplasm</location>
    </subcellularLocation>
</comment>
<dbReference type="GO" id="GO:0031417">
    <property type="term" value="C:NatC complex"/>
    <property type="evidence" value="ECO:0007669"/>
    <property type="project" value="InterPro"/>
</dbReference>
<dbReference type="Pfam" id="PF04112">
    <property type="entry name" value="Mak10"/>
    <property type="match status" value="1"/>
</dbReference>
<sequence length="856" mass="96943">MDKDEDITGKFFDACKNCLGPGEIAHESFFNLRYAMSAIDIMNPSMDSGMVKSRKVANLRQAIENGDLPLGPFEDQEVLLGVIDELIVLFVNWLTGDPLIQTVYTCMYMHCIPYIEDDRLALFCEALRRNIVFFRRVLLTLPSFEDEDFCATHNKIPLTSNTNALYPNKRPSNSFFTFSNDEIIDLLQSQQEKLSQSVELGSILCARLKLVTLLLKFEGSFSAFLTVLTEEDVEEAYENPELKEFGELIYPDQKKLDKAVELTPDLFTLHCDQVLSISSEILEVSKILLQTADRGKDAGPGKTNPKSEFYSIPGFEPYLTLSDLTAIVQRFPRILNRDLVFSFLACAFSRVIKVIGEMKGLINSKSLNVVFLHEVCSVAHRLGHNICHCLFQEEELSNPLEIKDACLRSCALSRGILSVMMGALFKCSVKVDQRISEVLSFSSSVMHFLFSWLAVEPKWARDHIIDNAQNIGSYAYLFENIFVYLYKVCRCYTFNRSRQRTHMSRLFEVLNNLIEESLSIETTFSQHLAENTQNPNLNSTQFPLHITSYICFFYYHLVWDYLISGFQLDLYAPREWVYVYAFIITLQRNLSAFVSHLAKGMTSLPPEETVSQANNSSGSASGNSKKRRRKRDPPSSSTSKRSKQVPLSQLLDLPSVSCEYWGFQVAQANLHRFLSLGTLYILRALQKDAGIDITMNPVDQPSPKVYSSLKTQFLHRMGPAINSKFSPLLGNETAEAFFDSTHEYVTNEMFSAADSKELYIMAGKVFGVARQWIQAANIPTLTSSFIGPVDDLAQFDHLAKNNEIVCRLLVARPEKRPSQGGESGGDPAIRRAQPFHPVHLEFQHLLSRAYPLLRLA</sequence>
<dbReference type="PANTHER" id="PTHR21373">
    <property type="entry name" value="GLUCOSE REPRESSIBLE PROTEIN MAK10"/>
    <property type="match status" value="1"/>
</dbReference>
<dbReference type="InterPro" id="IPR057983">
    <property type="entry name" value="NAA35-like_N"/>
</dbReference>
<feature type="domain" description="NAA35-like TPR repeats" evidence="7">
    <location>
        <begin position="409"/>
        <end position="816"/>
    </location>
</feature>
<feature type="region of interest" description="Disordered" evidence="5">
    <location>
        <begin position="605"/>
        <end position="646"/>
    </location>
</feature>
<evidence type="ECO:0000256" key="2">
    <source>
        <dbReference type="ARBA" id="ARBA00006289"/>
    </source>
</evidence>
<organism evidence="10">
    <name type="scientific">Hymenolepis diminuta</name>
    <name type="common">Rat tapeworm</name>
    <dbReference type="NCBI Taxonomy" id="6216"/>
    <lineage>
        <taxon>Eukaryota</taxon>
        <taxon>Metazoa</taxon>
        <taxon>Spiralia</taxon>
        <taxon>Lophotrochozoa</taxon>
        <taxon>Platyhelminthes</taxon>
        <taxon>Cestoda</taxon>
        <taxon>Eucestoda</taxon>
        <taxon>Cyclophyllidea</taxon>
        <taxon>Hymenolepididae</taxon>
        <taxon>Hymenolepis</taxon>
    </lineage>
</organism>
<dbReference type="Proteomes" id="UP000274504">
    <property type="component" value="Unassembled WGS sequence"/>
</dbReference>
<evidence type="ECO:0000313" key="8">
    <source>
        <dbReference type="EMBL" id="VDL19951.1"/>
    </source>
</evidence>
<comment type="similarity">
    <text evidence="2">Belongs to the MAK10 family.</text>
</comment>
<feature type="domain" description="NAA35-like N-terminal" evidence="6">
    <location>
        <begin position="21"/>
        <end position="116"/>
    </location>
</feature>
<protein>
    <recommendedName>
        <fullName evidence="4">Protein MAK10 homolog</fullName>
    </recommendedName>
</protein>